<feature type="transmembrane region" description="Helical" evidence="1">
    <location>
        <begin position="62"/>
        <end position="80"/>
    </location>
</feature>
<dbReference type="RefSeq" id="WP_208325905.1">
    <property type="nucleotide sequence ID" value="NZ_FOWW01000003.1"/>
</dbReference>
<evidence type="ECO:0008006" key="6">
    <source>
        <dbReference type="Google" id="ProtNLM"/>
    </source>
</evidence>
<feature type="domain" description="Cysteinyl-tRNA ligase anticodon binding" evidence="2">
    <location>
        <begin position="176"/>
        <end position="225"/>
    </location>
</feature>
<dbReference type="Pfam" id="PF23493">
    <property type="entry name" value="CysS_C"/>
    <property type="match status" value="1"/>
</dbReference>
<accession>A0A1I5ST74</accession>
<evidence type="ECO:0000256" key="1">
    <source>
        <dbReference type="SAM" id="Phobius"/>
    </source>
</evidence>
<dbReference type="EMBL" id="FOWW01000003">
    <property type="protein sequence ID" value="SFP73970.1"/>
    <property type="molecule type" value="Genomic_DNA"/>
</dbReference>
<dbReference type="Proteomes" id="UP000198727">
    <property type="component" value="Unassembled WGS sequence"/>
</dbReference>
<evidence type="ECO:0000313" key="5">
    <source>
        <dbReference type="Proteomes" id="UP000198727"/>
    </source>
</evidence>
<keyword evidence="1" id="KW-1133">Transmembrane helix</keyword>
<dbReference type="InterPro" id="IPR057798">
    <property type="entry name" value="PH_YqeB"/>
</dbReference>
<dbReference type="InterPro" id="IPR056411">
    <property type="entry name" value="CysS_C"/>
</dbReference>
<feature type="domain" description="YqeB PH" evidence="3">
    <location>
        <begin position="9"/>
        <end position="158"/>
    </location>
</feature>
<protein>
    <recommendedName>
        <fullName evidence="6">DUF308 domain-containing protein</fullName>
    </recommendedName>
</protein>
<sequence>MTTSTDAVTVRMPAVYRWILALGATALGVALGFLVKPITTWLVDLVGSAPGPLRLAANLPPIWAVLVLTVVGAVAGLWLAHQAQVESLEVTVRPEDVRLAQNGAVRHVARAAIGEVFLDRRDLVLLDRRTGELARNKASDLDRDEIATAFERLGYPWRGGADPHEHEFRQWADGAPDLPEEAHALLRARARARTDKQAGRVAELTDELRDAGVVVRDRDGAQQYRPMPER</sequence>
<feature type="transmembrane region" description="Helical" evidence="1">
    <location>
        <begin position="18"/>
        <end position="42"/>
    </location>
</feature>
<dbReference type="AlphaFoldDB" id="A0A1I5ST74"/>
<gene>
    <name evidence="4" type="ORF">SAMN05421810_103263</name>
</gene>
<keyword evidence="1" id="KW-0472">Membrane</keyword>
<proteinExistence type="predicted"/>
<keyword evidence="5" id="KW-1185">Reference proteome</keyword>
<dbReference type="Pfam" id="PF23494">
    <property type="entry name" value="bPH_10"/>
    <property type="match status" value="1"/>
</dbReference>
<evidence type="ECO:0000313" key="4">
    <source>
        <dbReference type="EMBL" id="SFP73970.1"/>
    </source>
</evidence>
<evidence type="ECO:0000259" key="2">
    <source>
        <dbReference type="Pfam" id="PF23493"/>
    </source>
</evidence>
<dbReference type="STRING" id="587909.SAMN05421810_103263"/>
<reference evidence="5" key="1">
    <citation type="submission" date="2016-10" db="EMBL/GenBank/DDBJ databases">
        <authorList>
            <person name="Varghese N."/>
            <person name="Submissions S."/>
        </authorList>
    </citation>
    <scope>NUCLEOTIDE SEQUENCE [LARGE SCALE GENOMIC DNA]</scope>
    <source>
        <strain evidence="5">CGMCC 4.5579</strain>
    </source>
</reference>
<organism evidence="4 5">
    <name type="scientific">Amycolatopsis arida</name>
    <dbReference type="NCBI Taxonomy" id="587909"/>
    <lineage>
        <taxon>Bacteria</taxon>
        <taxon>Bacillati</taxon>
        <taxon>Actinomycetota</taxon>
        <taxon>Actinomycetes</taxon>
        <taxon>Pseudonocardiales</taxon>
        <taxon>Pseudonocardiaceae</taxon>
        <taxon>Amycolatopsis</taxon>
    </lineage>
</organism>
<keyword evidence="1" id="KW-0812">Transmembrane</keyword>
<evidence type="ECO:0000259" key="3">
    <source>
        <dbReference type="Pfam" id="PF23494"/>
    </source>
</evidence>
<name>A0A1I5ST74_9PSEU</name>